<evidence type="ECO:0000256" key="1">
    <source>
        <dbReference type="ARBA" id="ARBA00023002"/>
    </source>
</evidence>
<dbReference type="Gene3D" id="3.40.605.10">
    <property type="entry name" value="Aldehyde Dehydrogenase, Chain A, domain 1"/>
    <property type="match status" value="1"/>
</dbReference>
<dbReference type="InterPro" id="IPR016162">
    <property type="entry name" value="Ald_DH_N"/>
</dbReference>
<proteinExistence type="inferred from homology"/>
<accession>A0ABW4KHH4</accession>
<feature type="domain" description="Aldehyde dehydrogenase" evidence="4">
    <location>
        <begin position="17"/>
        <end position="471"/>
    </location>
</feature>
<dbReference type="InterPro" id="IPR015590">
    <property type="entry name" value="Aldehyde_DH_dom"/>
</dbReference>
<dbReference type="Gene3D" id="3.40.309.10">
    <property type="entry name" value="Aldehyde Dehydrogenase, Chain A, domain 2"/>
    <property type="match status" value="1"/>
</dbReference>
<evidence type="ECO:0000313" key="6">
    <source>
        <dbReference type="Proteomes" id="UP001597301"/>
    </source>
</evidence>
<evidence type="ECO:0000256" key="3">
    <source>
        <dbReference type="RuleBase" id="RU003345"/>
    </source>
</evidence>
<dbReference type="Pfam" id="PF00171">
    <property type="entry name" value="Aldedh"/>
    <property type="match status" value="1"/>
</dbReference>
<name>A0ABW4KHH4_9BACI</name>
<reference evidence="6" key="1">
    <citation type="journal article" date="2019" name="Int. J. Syst. Evol. Microbiol.">
        <title>The Global Catalogue of Microorganisms (GCM) 10K type strain sequencing project: providing services to taxonomists for standard genome sequencing and annotation.</title>
        <authorList>
            <consortium name="The Broad Institute Genomics Platform"/>
            <consortium name="The Broad Institute Genome Sequencing Center for Infectious Disease"/>
            <person name="Wu L."/>
            <person name="Ma J."/>
        </authorList>
    </citation>
    <scope>NUCLEOTIDE SEQUENCE [LARGE SCALE GENOMIC DNA]</scope>
    <source>
        <strain evidence="6">CGMCC 1.12295</strain>
    </source>
</reference>
<protein>
    <submittedName>
        <fullName evidence="5">Aldehyde dehydrogenase family protein</fullName>
    </submittedName>
</protein>
<sequence>MYELIIDGKLGKSSTGELLNILNPANGEIIATVPQAGPEEIEKAVSAAAKAFPKWKGIKPRDRARLLRKLAEAIESNADRLAMLETKNVGKPIRDTLGEVQSVAETFYYYAGAVDKHMGHTIPTQGDGQLLTFREPIGVVGLITPWNFPLPIASWKIAPALACGNTIVLKPASLTPLTALELGRLALEVGIPEGVLNVVPGPGSVVGDRMTEHPLIEKLSFTGSTEVGAQIMKKAADTIKNVSLELGGKSPSIVFDDADIEKAAYTSVSGVFENTGQNCCARSRIFVQKNIYDTFVDYFTEYTKALVVGDPENKDTELGPLASSHQRHTSLSYVDKGMEQGAELLYGGKIPEHTNKNGFFLEPAILTNVTNDMAVAREEIFGPVASIITFDEEEEVLNLANDTPFGLSGSIWTNDNSRIFRMSRELKTGVLSVNSVSSVHLEAPFGGVKQSGIGRELGLAALDHYSELKTVFIAYE</sequence>
<feature type="active site" evidence="2">
    <location>
        <position position="245"/>
    </location>
</feature>
<dbReference type="PROSITE" id="PS00687">
    <property type="entry name" value="ALDEHYDE_DEHYDR_GLU"/>
    <property type="match status" value="1"/>
</dbReference>
<dbReference type="InterPro" id="IPR016163">
    <property type="entry name" value="Ald_DH_C"/>
</dbReference>
<evidence type="ECO:0000259" key="4">
    <source>
        <dbReference type="Pfam" id="PF00171"/>
    </source>
</evidence>
<dbReference type="Proteomes" id="UP001597301">
    <property type="component" value="Unassembled WGS sequence"/>
</dbReference>
<dbReference type="SUPFAM" id="SSF53720">
    <property type="entry name" value="ALDH-like"/>
    <property type="match status" value="1"/>
</dbReference>
<dbReference type="InterPro" id="IPR029510">
    <property type="entry name" value="Ald_DH_CS_GLU"/>
</dbReference>
<dbReference type="EMBL" id="JBHUEO010000004">
    <property type="protein sequence ID" value="MFD1705625.1"/>
    <property type="molecule type" value="Genomic_DNA"/>
</dbReference>
<dbReference type="PANTHER" id="PTHR11699">
    <property type="entry name" value="ALDEHYDE DEHYDROGENASE-RELATED"/>
    <property type="match status" value="1"/>
</dbReference>
<dbReference type="RefSeq" id="WP_380772160.1">
    <property type="nucleotide sequence ID" value="NZ_JBHUEO010000004.1"/>
</dbReference>
<comment type="caution">
    <text evidence="5">The sequence shown here is derived from an EMBL/GenBank/DDBJ whole genome shotgun (WGS) entry which is preliminary data.</text>
</comment>
<evidence type="ECO:0000313" key="5">
    <source>
        <dbReference type="EMBL" id="MFD1705625.1"/>
    </source>
</evidence>
<keyword evidence="1 3" id="KW-0560">Oxidoreductase</keyword>
<comment type="similarity">
    <text evidence="3">Belongs to the aldehyde dehydrogenase family.</text>
</comment>
<dbReference type="InterPro" id="IPR016161">
    <property type="entry name" value="Ald_DH/histidinol_DH"/>
</dbReference>
<gene>
    <name evidence="5" type="ORF">ACFSCZ_02535</name>
</gene>
<keyword evidence="6" id="KW-1185">Reference proteome</keyword>
<dbReference type="PROSITE" id="PS00070">
    <property type="entry name" value="ALDEHYDE_DEHYDR_CYS"/>
    <property type="match status" value="1"/>
</dbReference>
<dbReference type="InterPro" id="IPR016160">
    <property type="entry name" value="Ald_DH_CS_CYS"/>
</dbReference>
<evidence type="ECO:0000256" key="2">
    <source>
        <dbReference type="PROSITE-ProRule" id="PRU10007"/>
    </source>
</evidence>
<organism evidence="5 6">
    <name type="scientific">Siminovitchia sediminis</name>
    <dbReference type="NCBI Taxonomy" id="1274353"/>
    <lineage>
        <taxon>Bacteria</taxon>
        <taxon>Bacillati</taxon>
        <taxon>Bacillota</taxon>
        <taxon>Bacilli</taxon>
        <taxon>Bacillales</taxon>
        <taxon>Bacillaceae</taxon>
        <taxon>Siminovitchia</taxon>
    </lineage>
</organism>